<name>A0ABX7IA26_9BACT</name>
<evidence type="ECO:0000256" key="1">
    <source>
        <dbReference type="SAM" id="Coils"/>
    </source>
</evidence>
<reference evidence="2 3" key="1">
    <citation type="submission" date="2020-06" db="EMBL/GenBank/DDBJ databases">
        <title>Dyadobacter sandarakinus sp. nov., isolated from the soil of the Arctic Yellow River Station.</title>
        <authorList>
            <person name="Zhang Y."/>
            <person name="Peng F."/>
        </authorList>
    </citation>
    <scope>NUCLEOTIDE SEQUENCE [LARGE SCALE GENOMIC DNA]</scope>
    <source>
        <strain evidence="2 3">Q3-56</strain>
    </source>
</reference>
<proteinExistence type="predicted"/>
<accession>A0ABX7IA26</accession>
<organism evidence="2 3">
    <name type="scientific">Dyadobacter sandarakinus</name>
    <dbReference type="NCBI Taxonomy" id="2747268"/>
    <lineage>
        <taxon>Bacteria</taxon>
        <taxon>Pseudomonadati</taxon>
        <taxon>Bacteroidota</taxon>
        <taxon>Cytophagia</taxon>
        <taxon>Cytophagales</taxon>
        <taxon>Spirosomataceae</taxon>
        <taxon>Dyadobacter</taxon>
    </lineage>
</organism>
<dbReference type="RefSeq" id="WP_204656317.1">
    <property type="nucleotide sequence ID" value="NZ_CP056775.1"/>
</dbReference>
<feature type="coiled-coil region" evidence="1">
    <location>
        <begin position="42"/>
        <end position="69"/>
    </location>
</feature>
<dbReference type="Proteomes" id="UP000612680">
    <property type="component" value="Chromosome"/>
</dbReference>
<dbReference type="EMBL" id="CP056775">
    <property type="protein sequence ID" value="QRR02013.1"/>
    <property type="molecule type" value="Genomic_DNA"/>
</dbReference>
<evidence type="ECO:0000313" key="2">
    <source>
        <dbReference type="EMBL" id="QRR02013.1"/>
    </source>
</evidence>
<keyword evidence="1" id="KW-0175">Coiled coil</keyword>
<protein>
    <submittedName>
        <fullName evidence="2">Uncharacterized protein</fullName>
    </submittedName>
</protein>
<gene>
    <name evidence="2" type="ORF">HWI92_14400</name>
</gene>
<sequence length="140" mass="15994">MNINHILKKVAESQTGEAYEKASAEALDYFAGAPEADREHIRKALLKKADEIMEKAVEARQRAAELMAELHGQEVSLEIDGTKYPLSEWVTMKEYCRRFGIKNTMIVNNWIARNVIPKENVLHISQLNNLRLIKAVPYKS</sequence>
<evidence type="ECO:0000313" key="3">
    <source>
        <dbReference type="Proteomes" id="UP000612680"/>
    </source>
</evidence>
<keyword evidence="3" id="KW-1185">Reference proteome</keyword>